<evidence type="ECO:0000313" key="2">
    <source>
        <dbReference type="EMBL" id="MCB5179334.1"/>
    </source>
</evidence>
<gene>
    <name evidence="2" type="ORF">LG632_08005</name>
</gene>
<keyword evidence="1" id="KW-1133">Transmembrane helix</keyword>
<reference evidence="2 3" key="1">
    <citation type="submission" date="2021-10" db="EMBL/GenBank/DDBJ databases">
        <title>Streptomyces sp. strain SMC 277, a novel streptomycete isolated from soil.</title>
        <authorList>
            <person name="Chanama M."/>
        </authorList>
    </citation>
    <scope>NUCLEOTIDE SEQUENCE [LARGE SCALE GENOMIC DNA]</scope>
    <source>
        <strain evidence="2 3">SMC 277</strain>
    </source>
</reference>
<feature type="transmembrane region" description="Helical" evidence="1">
    <location>
        <begin position="81"/>
        <end position="101"/>
    </location>
</feature>
<dbReference type="EMBL" id="JAJAUY010000020">
    <property type="protein sequence ID" value="MCB5179334.1"/>
    <property type="molecule type" value="Genomic_DNA"/>
</dbReference>
<organism evidence="2 3">
    <name type="scientific">Streptomyces antimicrobicus</name>
    <dbReference type="NCBI Taxonomy" id="2883108"/>
    <lineage>
        <taxon>Bacteria</taxon>
        <taxon>Bacillati</taxon>
        <taxon>Actinomycetota</taxon>
        <taxon>Actinomycetes</taxon>
        <taxon>Kitasatosporales</taxon>
        <taxon>Streptomycetaceae</taxon>
        <taxon>Streptomyces</taxon>
    </lineage>
</organism>
<keyword evidence="1" id="KW-0472">Membrane</keyword>
<evidence type="ECO:0000313" key="3">
    <source>
        <dbReference type="Proteomes" id="UP001199054"/>
    </source>
</evidence>
<keyword evidence="1" id="KW-0812">Transmembrane</keyword>
<feature type="transmembrane region" description="Helical" evidence="1">
    <location>
        <begin position="41"/>
        <end position="61"/>
    </location>
</feature>
<dbReference type="RefSeq" id="WP_226726150.1">
    <property type="nucleotide sequence ID" value="NZ_JAJAUY010000020.1"/>
</dbReference>
<dbReference type="InterPro" id="IPR045629">
    <property type="entry name" value="DUF6232"/>
</dbReference>
<dbReference type="Pfam" id="PF19744">
    <property type="entry name" value="DUF6232"/>
    <property type="match status" value="1"/>
</dbReference>
<name>A0ABS8B419_9ACTN</name>
<proteinExistence type="predicted"/>
<protein>
    <submittedName>
        <fullName evidence="2">DUF6232 family protein</fullName>
    </submittedName>
</protein>
<dbReference type="Proteomes" id="UP001199054">
    <property type="component" value="Unassembled WGS sequence"/>
</dbReference>
<accession>A0ABS8B419</accession>
<comment type="caution">
    <text evidence="2">The sequence shown here is derived from an EMBL/GenBank/DDBJ whole genome shotgun (WGS) entry which is preliminary data.</text>
</comment>
<keyword evidence="3" id="KW-1185">Reference proteome</keyword>
<sequence>MRSHDGVQLEVSRRLLWVGEAAYPLHNIARVHTFTLRPDRWGAFVSFLKWLGGTVVVFVLLQTANESTSSYSERDENADGLWIIGGMAAIGLVITLVARLATPSRHALGVETSGPSTALVTLPEKEQLRQLVGLIVHAIEHPETEFSVRVERLSINPKNYHLGDSVNIYGGSGHTGVAK</sequence>
<evidence type="ECO:0000256" key="1">
    <source>
        <dbReference type="SAM" id="Phobius"/>
    </source>
</evidence>